<evidence type="ECO:0000313" key="2">
    <source>
        <dbReference type="Proteomes" id="UP001221328"/>
    </source>
</evidence>
<evidence type="ECO:0008006" key="3">
    <source>
        <dbReference type="Google" id="ProtNLM"/>
    </source>
</evidence>
<dbReference type="EMBL" id="JAQOSK010000017">
    <property type="protein sequence ID" value="MDC2959561.1"/>
    <property type="molecule type" value="Genomic_DNA"/>
</dbReference>
<gene>
    <name evidence="1" type="ORF">PO587_34565</name>
</gene>
<sequence length="131" mass="14100">MQPLPVPCPARLIPDASGAGAFRDAYREAMARNAVFVAIESEAPRQWTVKADTLTAGADHTVADAVNDAIRAAILRLVHNREADFGAYTGPVYFMMHGVRSEERARELAAAIHAALYGDLEPLARAVPETS</sequence>
<dbReference type="RefSeq" id="WP_272177946.1">
    <property type="nucleotide sequence ID" value="NZ_JAQOSK010000017.1"/>
</dbReference>
<keyword evidence="2" id="KW-1185">Reference proteome</keyword>
<dbReference type="Proteomes" id="UP001221328">
    <property type="component" value="Unassembled WGS sequence"/>
</dbReference>
<evidence type="ECO:0000313" key="1">
    <source>
        <dbReference type="EMBL" id="MDC2959561.1"/>
    </source>
</evidence>
<proteinExistence type="predicted"/>
<reference evidence="1 2" key="1">
    <citation type="journal article" date="2015" name="Int. J. Syst. Evol. Microbiol.">
        <title>Streptomyces gilvifuscus sp. nov., an actinomycete that produces antibacterial compounds isolated from soil.</title>
        <authorList>
            <person name="Nguyen T.M."/>
            <person name="Kim J."/>
        </authorList>
    </citation>
    <scope>NUCLEOTIDE SEQUENCE [LARGE SCALE GENOMIC DNA]</scope>
    <source>
        <strain evidence="1 2">T113</strain>
    </source>
</reference>
<name>A0ABT5G4M7_9ACTN</name>
<comment type="caution">
    <text evidence="1">The sequence shown here is derived from an EMBL/GenBank/DDBJ whole genome shotgun (WGS) entry which is preliminary data.</text>
</comment>
<protein>
    <recommendedName>
        <fullName evidence="3">TetR family transcriptional regulator</fullName>
    </recommendedName>
</protein>
<organism evidence="1 2">
    <name type="scientific">Streptomyces gilvifuscus</name>
    <dbReference type="NCBI Taxonomy" id="1550617"/>
    <lineage>
        <taxon>Bacteria</taxon>
        <taxon>Bacillati</taxon>
        <taxon>Actinomycetota</taxon>
        <taxon>Actinomycetes</taxon>
        <taxon>Kitasatosporales</taxon>
        <taxon>Streptomycetaceae</taxon>
        <taxon>Streptomyces</taxon>
    </lineage>
</organism>
<accession>A0ABT5G4M7</accession>